<accession>A0A811QSM4</accession>
<dbReference type="Proteomes" id="UP000604825">
    <property type="component" value="Unassembled WGS sequence"/>
</dbReference>
<feature type="compositionally biased region" description="Basic and acidic residues" evidence="1">
    <location>
        <begin position="1"/>
        <end position="25"/>
    </location>
</feature>
<feature type="compositionally biased region" description="Gly residues" evidence="1">
    <location>
        <begin position="172"/>
        <end position="181"/>
    </location>
</feature>
<evidence type="ECO:0000313" key="3">
    <source>
        <dbReference type="Proteomes" id="UP000604825"/>
    </source>
</evidence>
<comment type="caution">
    <text evidence="2">The sequence shown here is derived from an EMBL/GenBank/DDBJ whole genome shotgun (WGS) entry which is preliminary data.</text>
</comment>
<evidence type="ECO:0000256" key="1">
    <source>
        <dbReference type="SAM" id="MobiDB-lite"/>
    </source>
</evidence>
<gene>
    <name evidence="2" type="ORF">NCGR_LOCUS45452</name>
</gene>
<name>A0A811QSM4_9POAL</name>
<protein>
    <submittedName>
        <fullName evidence="2">Uncharacterized protein</fullName>
    </submittedName>
</protein>
<evidence type="ECO:0000313" key="2">
    <source>
        <dbReference type="EMBL" id="CAD6262072.1"/>
    </source>
</evidence>
<proteinExistence type="predicted"/>
<sequence>MDQRAGQKEAHSSEDSSDNRRKDDVDAAAEGPGMNNHGESMDHQRDDGYEEAEEETAGVLKEVEVVVVGGSEEASAPPLLAHPWRCSLLQLLLRACAGCLGLRGYCSDDDDPKPAAATGTDVVAAPGAAAAAAESPQEGDHQGNGDKAASEVVTQVWAVRRRPSPPGRLIEGSGGNGGSHH</sequence>
<organism evidence="2 3">
    <name type="scientific">Miscanthus lutarioriparius</name>
    <dbReference type="NCBI Taxonomy" id="422564"/>
    <lineage>
        <taxon>Eukaryota</taxon>
        <taxon>Viridiplantae</taxon>
        <taxon>Streptophyta</taxon>
        <taxon>Embryophyta</taxon>
        <taxon>Tracheophyta</taxon>
        <taxon>Spermatophyta</taxon>
        <taxon>Magnoliopsida</taxon>
        <taxon>Liliopsida</taxon>
        <taxon>Poales</taxon>
        <taxon>Poaceae</taxon>
        <taxon>PACMAD clade</taxon>
        <taxon>Panicoideae</taxon>
        <taxon>Andropogonodae</taxon>
        <taxon>Andropogoneae</taxon>
        <taxon>Saccharinae</taxon>
        <taxon>Miscanthus</taxon>
    </lineage>
</organism>
<dbReference type="AlphaFoldDB" id="A0A811QSM4"/>
<feature type="region of interest" description="Disordered" evidence="1">
    <location>
        <begin position="1"/>
        <end position="57"/>
    </location>
</feature>
<dbReference type="EMBL" id="CAJGYO010000012">
    <property type="protein sequence ID" value="CAD6262072.1"/>
    <property type="molecule type" value="Genomic_DNA"/>
</dbReference>
<keyword evidence="3" id="KW-1185">Reference proteome</keyword>
<reference evidence="2" key="1">
    <citation type="submission" date="2020-10" db="EMBL/GenBank/DDBJ databases">
        <authorList>
            <person name="Han B."/>
            <person name="Lu T."/>
            <person name="Zhao Q."/>
            <person name="Huang X."/>
            <person name="Zhao Y."/>
        </authorList>
    </citation>
    <scope>NUCLEOTIDE SEQUENCE</scope>
</reference>
<feature type="region of interest" description="Disordered" evidence="1">
    <location>
        <begin position="126"/>
        <end position="181"/>
    </location>
</feature>